<evidence type="ECO:0000256" key="9">
    <source>
        <dbReference type="ARBA" id="ARBA00023268"/>
    </source>
</evidence>
<evidence type="ECO:0000259" key="10">
    <source>
        <dbReference type="PROSITE" id="PS50206"/>
    </source>
</evidence>
<keyword evidence="9" id="KW-0511">Multifunctional enzyme</keyword>
<dbReference type="Pfam" id="PF00899">
    <property type="entry name" value="ThiF"/>
    <property type="match status" value="1"/>
</dbReference>
<dbReference type="InterPro" id="IPR050229">
    <property type="entry name" value="GlpE_sulfurtransferase"/>
</dbReference>
<dbReference type="InterPro" id="IPR001763">
    <property type="entry name" value="Rhodanese-like_dom"/>
</dbReference>
<dbReference type="CDD" id="cd00757">
    <property type="entry name" value="ThiF_MoeB_HesA_family"/>
    <property type="match status" value="1"/>
</dbReference>
<dbReference type="InterPro" id="IPR035985">
    <property type="entry name" value="Ubiquitin-activating_enz"/>
</dbReference>
<keyword evidence="7" id="KW-0862">Zinc</keyword>
<dbReference type="Gene3D" id="3.40.250.10">
    <property type="entry name" value="Rhodanese-like domain"/>
    <property type="match status" value="1"/>
</dbReference>
<evidence type="ECO:0000256" key="7">
    <source>
        <dbReference type="ARBA" id="ARBA00022833"/>
    </source>
</evidence>
<dbReference type="GO" id="GO:0046872">
    <property type="term" value="F:metal ion binding"/>
    <property type="evidence" value="ECO:0007669"/>
    <property type="project" value="UniProtKB-KW"/>
</dbReference>
<evidence type="ECO:0000256" key="4">
    <source>
        <dbReference type="ARBA" id="ARBA00022694"/>
    </source>
</evidence>
<evidence type="ECO:0000256" key="8">
    <source>
        <dbReference type="ARBA" id="ARBA00022840"/>
    </source>
</evidence>
<keyword evidence="6" id="KW-0547">Nucleotide-binding</keyword>
<dbReference type="Pfam" id="PF00581">
    <property type="entry name" value="Rhodanese"/>
    <property type="match status" value="1"/>
</dbReference>
<keyword evidence="3" id="KW-0808">Transferase</keyword>
<protein>
    <recommendedName>
        <fullName evidence="10">Rhodanese domain-containing protein</fullName>
    </recommendedName>
</protein>
<dbReference type="GO" id="GO:0005829">
    <property type="term" value="C:cytosol"/>
    <property type="evidence" value="ECO:0007669"/>
    <property type="project" value="UniProtKB-SubCell"/>
</dbReference>
<dbReference type="GO" id="GO:0008033">
    <property type="term" value="P:tRNA processing"/>
    <property type="evidence" value="ECO:0007669"/>
    <property type="project" value="UniProtKB-KW"/>
</dbReference>
<keyword evidence="4" id="KW-0819">tRNA processing</keyword>
<dbReference type="Gene3D" id="3.40.50.720">
    <property type="entry name" value="NAD(P)-binding Rossmann-like Domain"/>
    <property type="match status" value="1"/>
</dbReference>
<dbReference type="STRING" id="68775.A0A5C3M5D1"/>
<evidence type="ECO:0000256" key="5">
    <source>
        <dbReference type="ARBA" id="ARBA00022723"/>
    </source>
</evidence>
<organism evidence="11 12">
    <name type="scientific">Crucibulum laeve</name>
    <dbReference type="NCBI Taxonomy" id="68775"/>
    <lineage>
        <taxon>Eukaryota</taxon>
        <taxon>Fungi</taxon>
        <taxon>Dikarya</taxon>
        <taxon>Basidiomycota</taxon>
        <taxon>Agaricomycotina</taxon>
        <taxon>Agaricomycetes</taxon>
        <taxon>Agaricomycetidae</taxon>
        <taxon>Agaricales</taxon>
        <taxon>Agaricineae</taxon>
        <taxon>Nidulariaceae</taxon>
        <taxon>Crucibulum</taxon>
    </lineage>
</organism>
<dbReference type="GO" id="GO:0005524">
    <property type="term" value="F:ATP binding"/>
    <property type="evidence" value="ECO:0007669"/>
    <property type="project" value="UniProtKB-KW"/>
</dbReference>
<dbReference type="PROSITE" id="PS50206">
    <property type="entry name" value="RHODANESE_3"/>
    <property type="match status" value="1"/>
</dbReference>
<evidence type="ECO:0000313" key="12">
    <source>
        <dbReference type="Proteomes" id="UP000308652"/>
    </source>
</evidence>
<evidence type="ECO:0000256" key="1">
    <source>
        <dbReference type="ARBA" id="ARBA00004514"/>
    </source>
</evidence>
<comment type="subcellular location">
    <subcellularLocation>
        <location evidence="1">Cytoplasm</location>
        <location evidence="1">Cytosol</location>
    </subcellularLocation>
</comment>
<sequence>MQALKRGNSRLAVDTITVAVTAENALSLLAPYDIILDCTDNAPTRYLLSDTAVTLGKPLVSGAAQKYDGQLCTYNLGPDGPCYRCLFPSPPPRESMASCEETGVLGAVTGIIGNMQALEAIKIITGLHDGKPSLLLFSALGSPCFRSIKLRSRKPSCTACGSKAYDRSIMLGTDYIQFCGGVHPDWEQQGLTIGDASHRINVNDFKGILNSGRPINLLDVRPKTEFGICQLPSSINIPLKQFLMNPKEYLPSDPQIETYIVCRLGNDSQIAAETLRRVEGVGAVKDIIGGLKAWSRHVDTAFPIY</sequence>
<dbReference type="PANTHER" id="PTHR43031">
    <property type="entry name" value="FAD-DEPENDENT OXIDOREDUCTASE"/>
    <property type="match status" value="1"/>
</dbReference>
<keyword evidence="2" id="KW-0963">Cytoplasm</keyword>
<evidence type="ECO:0000313" key="11">
    <source>
        <dbReference type="EMBL" id="TFK40097.1"/>
    </source>
</evidence>
<dbReference type="AlphaFoldDB" id="A0A5C3M5D1"/>
<accession>A0A5C3M5D1</accession>
<dbReference type="EMBL" id="ML213597">
    <property type="protein sequence ID" value="TFK40097.1"/>
    <property type="molecule type" value="Genomic_DNA"/>
</dbReference>
<keyword evidence="8" id="KW-0067">ATP-binding</keyword>
<reference evidence="11 12" key="1">
    <citation type="journal article" date="2019" name="Nat. Ecol. Evol.">
        <title>Megaphylogeny resolves global patterns of mushroom evolution.</title>
        <authorList>
            <person name="Varga T."/>
            <person name="Krizsan K."/>
            <person name="Foldi C."/>
            <person name="Dima B."/>
            <person name="Sanchez-Garcia M."/>
            <person name="Sanchez-Ramirez S."/>
            <person name="Szollosi G.J."/>
            <person name="Szarkandi J.G."/>
            <person name="Papp V."/>
            <person name="Albert L."/>
            <person name="Andreopoulos W."/>
            <person name="Angelini C."/>
            <person name="Antonin V."/>
            <person name="Barry K.W."/>
            <person name="Bougher N.L."/>
            <person name="Buchanan P."/>
            <person name="Buyck B."/>
            <person name="Bense V."/>
            <person name="Catcheside P."/>
            <person name="Chovatia M."/>
            <person name="Cooper J."/>
            <person name="Damon W."/>
            <person name="Desjardin D."/>
            <person name="Finy P."/>
            <person name="Geml J."/>
            <person name="Haridas S."/>
            <person name="Hughes K."/>
            <person name="Justo A."/>
            <person name="Karasinski D."/>
            <person name="Kautmanova I."/>
            <person name="Kiss B."/>
            <person name="Kocsube S."/>
            <person name="Kotiranta H."/>
            <person name="LaButti K.M."/>
            <person name="Lechner B.E."/>
            <person name="Liimatainen K."/>
            <person name="Lipzen A."/>
            <person name="Lukacs Z."/>
            <person name="Mihaltcheva S."/>
            <person name="Morgado L.N."/>
            <person name="Niskanen T."/>
            <person name="Noordeloos M.E."/>
            <person name="Ohm R.A."/>
            <person name="Ortiz-Santana B."/>
            <person name="Ovrebo C."/>
            <person name="Racz N."/>
            <person name="Riley R."/>
            <person name="Savchenko A."/>
            <person name="Shiryaev A."/>
            <person name="Soop K."/>
            <person name="Spirin V."/>
            <person name="Szebenyi C."/>
            <person name="Tomsovsky M."/>
            <person name="Tulloss R.E."/>
            <person name="Uehling J."/>
            <person name="Grigoriev I.V."/>
            <person name="Vagvolgyi C."/>
            <person name="Papp T."/>
            <person name="Martin F.M."/>
            <person name="Miettinen O."/>
            <person name="Hibbett D.S."/>
            <person name="Nagy L.G."/>
        </authorList>
    </citation>
    <scope>NUCLEOTIDE SEQUENCE [LARGE SCALE GENOMIC DNA]</scope>
    <source>
        <strain evidence="11 12">CBS 166.37</strain>
    </source>
</reference>
<evidence type="ECO:0000256" key="2">
    <source>
        <dbReference type="ARBA" id="ARBA00022490"/>
    </source>
</evidence>
<dbReference type="PANTHER" id="PTHR43031:SF1">
    <property type="entry name" value="PYRIDINE NUCLEOTIDE-DISULPHIDE OXIDOREDUCTASE"/>
    <property type="match status" value="1"/>
</dbReference>
<name>A0A5C3M5D1_9AGAR</name>
<feature type="domain" description="Rhodanese" evidence="10">
    <location>
        <begin position="211"/>
        <end position="303"/>
    </location>
</feature>
<dbReference type="InterPro" id="IPR036873">
    <property type="entry name" value="Rhodanese-like_dom_sf"/>
</dbReference>
<dbReference type="Proteomes" id="UP000308652">
    <property type="component" value="Unassembled WGS sequence"/>
</dbReference>
<proteinExistence type="predicted"/>
<dbReference type="OrthoDB" id="10261062at2759"/>
<evidence type="ECO:0000256" key="3">
    <source>
        <dbReference type="ARBA" id="ARBA00022679"/>
    </source>
</evidence>
<dbReference type="SMART" id="SM00450">
    <property type="entry name" value="RHOD"/>
    <property type="match status" value="1"/>
</dbReference>
<evidence type="ECO:0000256" key="6">
    <source>
        <dbReference type="ARBA" id="ARBA00022741"/>
    </source>
</evidence>
<gene>
    <name evidence="11" type="ORF">BDQ12DRAFT_680344</name>
</gene>
<keyword evidence="12" id="KW-1185">Reference proteome</keyword>
<dbReference type="GO" id="GO:0016740">
    <property type="term" value="F:transferase activity"/>
    <property type="evidence" value="ECO:0007669"/>
    <property type="project" value="UniProtKB-KW"/>
</dbReference>
<dbReference type="InterPro" id="IPR000594">
    <property type="entry name" value="ThiF_NAD_FAD-bd"/>
</dbReference>
<keyword evidence="5" id="KW-0479">Metal-binding</keyword>
<dbReference type="FunFam" id="3.40.250.10:FF:000014">
    <property type="entry name" value="Adenylyltransferase and sulfurtransferase MOCS3"/>
    <property type="match status" value="1"/>
</dbReference>
<dbReference type="SUPFAM" id="SSF69572">
    <property type="entry name" value="Activating enzymes of the ubiquitin-like proteins"/>
    <property type="match status" value="1"/>
</dbReference>
<dbReference type="GO" id="GO:0008641">
    <property type="term" value="F:ubiquitin-like modifier activating enzyme activity"/>
    <property type="evidence" value="ECO:0007669"/>
    <property type="project" value="InterPro"/>
</dbReference>